<feature type="domain" description="DH" evidence="1">
    <location>
        <begin position="1"/>
        <end position="152"/>
    </location>
</feature>
<sequence length="197" mass="22880">LQGSLFEVVTSEASYLRSLALLIEHFMESRELAGTILLREHRILFSNIRKVQEVSERFLQDLERRLAESLQISDICDIVEDHAQQSFSVYIDYVRNQLYQEKTYSSLMETNAQFAIVVTRLQEQPQCQRLPFMSFLLLPFQRITRIKMLLENQQMPPMTGPPPSILCLEFQLISWVSFCCLVQENSAEKQVSGVGRD</sequence>
<dbReference type="Proteomes" id="UP000694559">
    <property type="component" value="Unplaced"/>
</dbReference>
<evidence type="ECO:0000313" key="2">
    <source>
        <dbReference type="Ensembl" id="ENSNNAP00000017510.1"/>
    </source>
</evidence>
<dbReference type="SMART" id="SM00325">
    <property type="entry name" value="RhoGEF"/>
    <property type="match status" value="1"/>
</dbReference>
<dbReference type="Gene3D" id="1.20.900.10">
    <property type="entry name" value="Dbl homology (DH) domain"/>
    <property type="match status" value="1"/>
</dbReference>
<gene>
    <name evidence="2" type="primary">ARHGEF15</name>
</gene>
<dbReference type="CDD" id="cd00160">
    <property type="entry name" value="RhoGEF"/>
    <property type="match status" value="1"/>
</dbReference>
<accession>A0A8C6XNZ7</accession>
<dbReference type="AlphaFoldDB" id="A0A8C6XNZ7"/>
<dbReference type="GO" id="GO:0005085">
    <property type="term" value="F:guanyl-nucleotide exchange factor activity"/>
    <property type="evidence" value="ECO:0007669"/>
    <property type="project" value="InterPro"/>
</dbReference>
<proteinExistence type="predicted"/>
<reference evidence="2" key="2">
    <citation type="submission" date="2025-09" db="UniProtKB">
        <authorList>
            <consortium name="Ensembl"/>
        </authorList>
    </citation>
    <scope>IDENTIFICATION</scope>
</reference>
<dbReference type="SUPFAM" id="SSF48065">
    <property type="entry name" value="DBL homology domain (DH-domain)"/>
    <property type="match status" value="1"/>
</dbReference>
<evidence type="ECO:0000259" key="1">
    <source>
        <dbReference type="PROSITE" id="PS50010"/>
    </source>
</evidence>
<dbReference type="Ensembl" id="ENSNNAT00000018383.1">
    <property type="protein sequence ID" value="ENSNNAP00000017510.1"/>
    <property type="gene ID" value="ENSNNAG00000011648.1"/>
</dbReference>
<dbReference type="PANTHER" id="PTHR12845:SF7">
    <property type="entry name" value="RHO GUANINE NUCLEOTIDE EXCHANGE FACTOR 15"/>
    <property type="match status" value="1"/>
</dbReference>
<name>A0A8C6XNZ7_NAJNA</name>
<organism evidence="2 3">
    <name type="scientific">Naja naja</name>
    <name type="common">Indian cobra</name>
    <dbReference type="NCBI Taxonomy" id="35670"/>
    <lineage>
        <taxon>Eukaryota</taxon>
        <taxon>Metazoa</taxon>
        <taxon>Chordata</taxon>
        <taxon>Craniata</taxon>
        <taxon>Vertebrata</taxon>
        <taxon>Euteleostomi</taxon>
        <taxon>Lepidosauria</taxon>
        <taxon>Squamata</taxon>
        <taxon>Bifurcata</taxon>
        <taxon>Unidentata</taxon>
        <taxon>Episquamata</taxon>
        <taxon>Toxicofera</taxon>
        <taxon>Serpentes</taxon>
        <taxon>Colubroidea</taxon>
        <taxon>Elapidae</taxon>
        <taxon>Elapinae</taxon>
        <taxon>Naja</taxon>
    </lineage>
</organism>
<keyword evidence="3" id="KW-1185">Reference proteome</keyword>
<dbReference type="GeneTree" id="ENSGT01030000234571"/>
<protein>
    <submittedName>
        <fullName evidence="2">Rho guanine nucleotide exchange factor 15</fullName>
    </submittedName>
</protein>
<dbReference type="PANTHER" id="PTHR12845">
    <property type="entry name" value="GUANINE NUCLEOTIDE EXCHANGE FACTOR"/>
    <property type="match status" value="1"/>
</dbReference>
<dbReference type="InterPro" id="IPR047271">
    <property type="entry name" value="Ephexin-like"/>
</dbReference>
<dbReference type="PROSITE" id="PS50010">
    <property type="entry name" value="DH_2"/>
    <property type="match status" value="1"/>
</dbReference>
<dbReference type="InterPro" id="IPR035899">
    <property type="entry name" value="DBL_dom_sf"/>
</dbReference>
<dbReference type="InterPro" id="IPR000219">
    <property type="entry name" value="DH_dom"/>
</dbReference>
<reference evidence="2" key="1">
    <citation type="submission" date="2025-08" db="UniProtKB">
        <authorList>
            <consortium name="Ensembl"/>
        </authorList>
    </citation>
    <scope>IDENTIFICATION</scope>
</reference>
<dbReference type="Pfam" id="PF00621">
    <property type="entry name" value="RhoGEF"/>
    <property type="match status" value="1"/>
</dbReference>
<evidence type="ECO:0000313" key="3">
    <source>
        <dbReference type="Proteomes" id="UP000694559"/>
    </source>
</evidence>